<dbReference type="AlphaFoldDB" id="A0A6N7VIN8"/>
<protein>
    <recommendedName>
        <fullName evidence="4 13">Threonylcarbamoyl-AMP synthase</fullName>
        <shortName evidence="13">TC-AMP synthase</shortName>
        <ecNumber evidence="3 13">2.7.7.87</ecNumber>
    </recommendedName>
    <alternativeName>
        <fullName evidence="11 13">L-threonylcarbamoyladenylate synthase</fullName>
    </alternativeName>
</protein>
<dbReference type="NCBIfam" id="TIGR00057">
    <property type="entry name" value="L-threonylcarbamoyladenylate synthase"/>
    <property type="match status" value="1"/>
</dbReference>
<dbReference type="GO" id="GO:0006450">
    <property type="term" value="P:regulation of translational fidelity"/>
    <property type="evidence" value="ECO:0007669"/>
    <property type="project" value="TreeGrafter"/>
</dbReference>
<evidence type="ECO:0000256" key="2">
    <source>
        <dbReference type="ARBA" id="ARBA00007663"/>
    </source>
</evidence>
<dbReference type="Pfam" id="PF01300">
    <property type="entry name" value="Sua5_yciO_yrdC"/>
    <property type="match status" value="1"/>
</dbReference>
<feature type="binding site" evidence="14">
    <location>
        <position position="119"/>
    </location>
    <ligand>
        <name>ATP</name>
        <dbReference type="ChEBI" id="CHEBI:30616"/>
    </ligand>
</feature>
<dbReference type="RefSeq" id="WP_022486932.1">
    <property type="nucleotide sequence ID" value="NZ_JAYLVM010000125.1"/>
</dbReference>
<dbReference type="EMBL" id="VULN01000003">
    <property type="protein sequence ID" value="MSS81519.1"/>
    <property type="molecule type" value="Genomic_DNA"/>
</dbReference>
<reference evidence="16 17" key="1">
    <citation type="submission" date="2019-08" db="EMBL/GenBank/DDBJ databases">
        <title>In-depth cultivation of the pig gut microbiome towards novel bacterial diversity and tailored functional studies.</title>
        <authorList>
            <person name="Wylensek D."/>
            <person name="Hitch T.C.A."/>
            <person name="Clavel T."/>
        </authorList>
    </citation>
    <scope>NUCLEOTIDE SEQUENCE [LARGE SCALE GENOMIC DNA]</scope>
    <source>
        <strain evidence="16 17">WCA-389-WT-5B</strain>
    </source>
</reference>
<dbReference type="PIRSF" id="PIRSF004930">
    <property type="entry name" value="Tln_factor_SUA5"/>
    <property type="match status" value="1"/>
</dbReference>
<dbReference type="GO" id="GO:0003725">
    <property type="term" value="F:double-stranded RNA binding"/>
    <property type="evidence" value="ECO:0007669"/>
    <property type="project" value="UniProtKB-UniRule"/>
</dbReference>
<evidence type="ECO:0000256" key="10">
    <source>
        <dbReference type="ARBA" id="ARBA00022840"/>
    </source>
</evidence>
<evidence type="ECO:0000256" key="4">
    <source>
        <dbReference type="ARBA" id="ARBA00015492"/>
    </source>
</evidence>
<dbReference type="PANTHER" id="PTHR17490:SF16">
    <property type="entry name" value="THREONYLCARBAMOYL-AMP SYNTHASE"/>
    <property type="match status" value="1"/>
</dbReference>
<evidence type="ECO:0000256" key="7">
    <source>
        <dbReference type="ARBA" id="ARBA00022694"/>
    </source>
</evidence>
<dbReference type="GO" id="GO:0008033">
    <property type="term" value="P:tRNA processing"/>
    <property type="evidence" value="ECO:0007669"/>
    <property type="project" value="UniProtKB-KW"/>
</dbReference>
<sequence length="368" mass="39425">METQCWKLKNDEPLDSQLEPAAALLRQGEVVAFPTETVYGLGADGLNGEACRKIFAAKGRPADNPLILHISEMEEIRPLTSGLSPMAEKLMAAFWPGPMTLIVPKSEIIPDVVTAGQETVAVRFPSNPVARALIRLTGRPLAAPSANKSGKPSPTNAQDVLQDMEGIIGGVVDGGPCDIGVESTIIDTTGKEPVILRPGGITEEMIQQVMGAVELDPGLVSPDQKPKAPGMKYRHYAPKAPMVLIEGPDAGAGVIRAAIMGEAWGLKVGVLALDETVQHLPHTPHLVICDAGKDLKDLAENLYTELREFDRQQVDIILGEGVSTQGLGLAIMNRMRKSAGHNILVYDRGLYKKQSGQVPEFLQGMVIE</sequence>
<comment type="subcellular location">
    <subcellularLocation>
        <location evidence="1 13">Cytoplasm</location>
    </subcellularLocation>
</comment>
<dbReference type="InterPro" id="IPR017945">
    <property type="entry name" value="DHBP_synth_RibB-like_a/b_dom"/>
</dbReference>
<evidence type="ECO:0000256" key="1">
    <source>
        <dbReference type="ARBA" id="ARBA00004496"/>
    </source>
</evidence>
<dbReference type="Proteomes" id="UP000441455">
    <property type="component" value="Unassembled WGS sequence"/>
</dbReference>
<dbReference type="InterPro" id="IPR006070">
    <property type="entry name" value="Sua5-like_dom"/>
</dbReference>
<evidence type="ECO:0000256" key="14">
    <source>
        <dbReference type="PIRSR" id="PIRSR004930-1"/>
    </source>
</evidence>
<comment type="caution">
    <text evidence="16">The sequence shown here is derived from an EMBL/GenBank/DDBJ whole genome shotgun (WGS) entry which is preliminary data.</text>
</comment>
<dbReference type="InterPro" id="IPR050156">
    <property type="entry name" value="TC-AMP_synthase_SUA5"/>
</dbReference>
<feature type="binding site" evidence="14">
    <location>
        <position position="153"/>
    </location>
    <ligand>
        <name>ATP</name>
        <dbReference type="ChEBI" id="CHEBI:30616"/>
    </ligand>
</feature>
<evidence type="ECO:0000256" key="13">
    <source>
        <dbReference type="PIRNR" id="PIRNR004930"/>
    </source>
</evidence>
<keyword evidence="6 13" id="KW-0808">Transferase</keyword>
<gene>
    <name evidence="16" type="ORF">FX155_02680</name>
</gene>
<keyword evidence="7 13" id="KW-0819">tRNA processing</keyword>
<keyword evidence="8 13" id="KW-0548">Nucleotidyltransferase</keyword>
<dbReference type="GO" id="GO:0005737">
    <property type="term" value="C:cytoplasm"/>
    <property type="evidence" value="ECO:0007669"/>
    <property type="project" value="UniProtKB-SubCell"/>
</dbReference>
<dbReference type="InterPro" id="IPR038385">
    <property type="entry name" value="Sua5/YwlC_C"/>
</dbReference>
<feature type="binding site" evidence="14">
    <location>
        <position position="197"/>
    </location>
    <ligand>
        <name>ATP</name>
        <dbReference type="ChEBI" id="CHEBI:30616"/>
    </ligand>
</feature>
<comment type="catalytic activity">
    <reaction evidence="12 13">
        <text>L-threonine + hydrogencarbonate + ATP = L-threonylcarbamoyladenylate + diphosphate + H2O</text>
        <dbReference type="Rhea" id="RHEA:36407"/>
        <dbReference type="ChEBI" id="CHEBI:15377"/>
        <dbReference type="ChEBI" id="CHEBI:17544"/>
        <dbReference type="ChEBI" id="CHEBI:30616"/>
        <dbReference type="ChEBI" id="CHEBI:33019"/>
        <dbReference type="ChEBI" id="CHEBI:57926"/>
        <dbReference type="ChEBI" id="CHEBI:73682"/>
        <dbReference type="EC" id="2.7.7.87"/>
    </reaction>
</comment>
<evidence type="ECO:0000256" key="8">
    <source>
        <dbReference type="ARBA" id="ARBA00022695"/>
    </source>
</evidence>
<dbReference type="PANTHER" id="PTHR17490">
    <property type="entry name" value="SUA5"/>
    <property type="match status" value="1"/>
</dbReference>
<feature type="binding site" evidence="14">
    <location>
        <position position="60"/>
    </location>
    <ligand>
        <name>ATP</name>
        <dbReference type="ChEBI" id="CHEBI:30616"/>
    </ligand>
</feature>
<proteinExistence type="inferred from homology"/>
<evidence type="ECO:0000256" key="11">
    <source>
        <dbReference type="ARBA" id="ARBA00029774"/>
    </source>
</evidence>
<evidence type="ECO:0000259" key="15">
    <source>
        <dbReference type="PROSITE" id="PS51163"/>
    </source>
</evidence>
<feature type="binding site" evidence="14">
    <location>
        <position position="143"/>
    </location>
    <ligand>
        <name>L-threonine</name>
        <dbReference type="ChEBI" id="CHEBI:57926"/>
    </ligand>
</feature>
<dbReference type="FunFam" id="3.90.870.10:FF:000009">
    <property type="entry name" value="Threonylcarbamoyl-AMP synthase, putative"/>
    <property type="match status" value="1"/>
</dbReference>
<evidence type="ECO:0000313" key="16">
    <source>
        <dbReference type="EMBL" id="MSS81519.1"/>
    </source>
</evidence>
<dbReference type="EC" id="2.7.7.87" evidence="3 13"/>
<dbReference type="OrthoDB" id="9814580at2"/>
<dbReference type="InterPro" id="IPR010923">
    <property type="entry name" value="T(6)A37_SUA5"/>
</dbReference>
<feature type="binding site" evidence="14">
    <location>
        <position position="145"/>
    </location>
    <ligand>
        <name>ATP</name>
        <dbReference type="ChEBI" id="CHEBI:30616"/>
    </ligand>
</feature>
<dbReference type="SUPFAM" id="SSF55821">
    <property type="entry name" value="YrdC/RibB"/>
    <property type="match status" value="1"/>
</dbReference>
<comment type="similarity">
    <text evidence="2 13">Belongs to the SUA5 family.</text>
</comment>
<feature type="binding site" evidence="14">
    <location>
        <position position="183"/>
    </location>
    <ligand>
        <name>L-threonine</name>
        <dbReference type="ChEBI" id="CHEBI:57926"/>
    </ligand>
</feature>
<name>A0A6N7VIN8_ACIFE</name>
<keyword evidence="5 13" id="KW-0963">Cytoplasm</keyword>
<keyword evidence="9 13" id="KW-0547">Nucleotide-binding</keyword>
<organism evidence="16 17">
    <name type="scientific">Acidaminococcus fermentans</name>
    <dbReference type="NCBI Taxonomy" id="905"/>
    <lineage>
        <taxon>Bacteria</taxon>
        <taxon>Bacillati</taxon>
        <taxon>Bacillota</taxon>
        <taxon>Negativicutes</taxon>
        <taxon>Acidaminococcales</taxon>
        <taxon>Acidaminococcaceae</taxon>
        <taxon>Acidaminococcus</taxon>
    </lineage>
</organism>
<feature type="binding site" evidence="14">
    <location>
        <position position="123"/>
    </location>
    <ligand>
        <name>L-threonine</name>
        <dbReference type="ChEBI" id="CHEBI:57926"/>
    </ligand>
</feature>
<evidence type="ECO:0000256" key="5">
    <source>
        <dbReference type="ARBA" id="ARBA00022490"/>
    </source>
</evidence>
<dbReference type="Gene3D" id="3.90.870.10">
    <property type="entry name" value="DHBP synthase"/>
    <property type="match status" value="1"/>
</dbReference>
<dbReference type="Gene3D" id="3.40.50.11030">
    <property type="entry name" value="Threonylcarbamoyl-AMP synthase, C-terminal domain"/>
    <property type="match status" value="1"/>
</dbReference>
<evidence type="ECO:0000256" key="6">
    <source>
        <dbReference type="ARBA" id="ARBA00022679"/>
    </source>
</evidence>
<keyword evidence="10 13" id="KW-0067">ATP-binding</keyword>
<evidence type="ECO:0000256" key="12">
    <source>
        <dbReference type="ARBA" id="ARBA00048366"/>
    </source>
</evidence>
<dbReference type="Pfam" id="PF03481">
    <property type="entry name" value="Sua5_C"/>
    <property type="match status" value="1"/>
</dbReference>
<feature type="binding site" evidence="14">
    <location>
        <position position="64"/>
    </location>
    <ligand>
        <name>ATP</name>
        <dbReference type="ChEBI" id="CHEBI:30616"/>
    </ligand>
</feature>
<dbReference type="InterPro" id="IPR005145">
    <property type="entry name" value="Sua5_C"/>
</dbReference>
<dbReference type="GO" id="GO:0061710">
    <property type="term" value="F:L-threonylcarbamoyladenylate synthase"/>
    <property type="evidence" value="ECO:0007669"/>
    <property type="project" value="UniProtKB-EC"/>
</dbReference>
<accession>A0A6N7VIN8</accession>
<dbReference type="GO" id="GO:0005524">
    <property type="term" value="F:ATP binding"/>
    <property type="evidence" value="ECO:0007669"/>
    <property type="project" value="UniProtKB-UniRule"/>
</dbReference>
<feature type="binding site" evidence="14">
    <location>
        <position position="37"/>
    </location>
    <ligand>
        <name>L-threonine</name>
        <dbReference type="ChEBI" id="CHEBI:57926"/>
    </ligand>
</feature>
<evidence type="ECO:0000256" key="9">
    <source>
        <dbReference type="ARBA" id="ARBA00022741"/>
    </source>
</evidence>
<dbReference type="GO" id="GO:0000049">
    <property type="term" value="F:tRNA binding"/>
    <property type="evidence" value="ECO:0007669"/>
    <property type="project" value="TreeGrafter"/>
</dbReference>
<feature type="domain" description="YrdC-like" evidence="15">
    <location>
        <begin position="15"/>
        <end position="201"/>
    </location>
</feature>
<evidence type="ECO:0000256" key="3">
    <source>
        <dbReference type="ARBA" id="ARBA00012584"/>
    </source>
</evidence>
<comment type="function">
    <text evidence="13">Required for the formation of a threonylcarbamoyl group on adenosine at position 37 (t(6)A37) in tRNAs that read codons beginning with adenine.</text>
</comment>
<feature type="binding site" evidence="14">
    <location>
        <position position="236"/>
    </location>
    <ligand>
        <name>ATP</name>
        <dbReference type="ChEBI" id="CHEBI:30616"/>
    </ligand>
</feature>
<dbReference type="PROSITE" id="PS51163">
    <property type="entry name" value="YRDC"/>
    <property type="match status" value="1"/>
</dbReference>
<feature type="binding site" evidence="14">
    <location>
        <position position="69"/>
    </location>
    <ligand>
        <name>L-threonine</name>
        <dbReference type="ChEBI" id="CHEBI:57926"/>
    </ligand>
</feature>
<evidence type="ECO:0000313" key="17">
    <source>
        <dbReference type="Proteomes" id="UP000441455"/>
    </source>
</evidence>